<evidence type="ECO:0000256" key="8">
    <source>
        <dbReference type="ARBA" id="ARBA00022763"/>
    </source>
</evidence>
<dbReference type="InterPro" id="IPR015797">
    <property type="entry name" value="NUDIX_hydrolase-like_dom_sf"/>
</dbReference>
<comment type="similarity">
    <text evidence="3 14">Belongs to the Nth/MutY family.</text>
</comment>
<evidence type="ECO:0000256" key="5">
    <source>
        <dbReference type="ARBA" id="ARBA00022023"/>
    </source>
</evidence>
<dbReference type="PANTHER" id="PTHR42944:SF1">
    <property type="entry name" value="ADENINE DNA GLYCOSYLASE"/>
    <property type="match status" value="1"/>
</dbReference>
<evidence type="ECO:0000256" key="2">
    <source>
        <dbReference type="ARBA" id="ARBA00002933"/>
    </source>
</evidence>
<dbReference type="InterPro" id="IPR005760">
    <property type="entry name" value="A/G_AdeGlyc_MutY"/>
</dbReference>
<keyword evidence="8 14" id="KW-0227">DNA damage</keyword>
<dbReference type="Pfam" id="PF00730">
    <property type="entry name" value="HhH-GPD"/>
    <property type="match status" value="1"/>
</dbReference>
<dbReference type="NCBIfam" id="NF008132">
    <property type="entry name" value="PRK10880.1"/>
    <property type="match status" value="1"/>
</dbReference>
<dbReference type="InterPro" id="IPR044298">
    <property type="entry name" value="MIG/MutY"/>
</dbReference>
<dbReference type="Pfam" id="PF14815">
    <property type="entry name" value="NUDIX_4"/>
    <property type="match status" value="1"/>
</dbReference>
<dbReference type="CDD" id="cd00056">
    <property type="entry name" value="ENDO3c"/>
    <property type="match status" value="1"/>
</dbReference>
<evidence type="ECO:0000313" key="17">
    <source>
        <dbReference type="Proteomes" id="UP000466130"/>
    </source>
</evidence>
<evidence type="ECO:0000256" key="14">
    <source>
        <dbReference type="RuleBase" id="RU365096"/>
    </source>
</evidence>
<sequence length="363" mass="40513">MAEMPTPCLPAEEFQQRLLTWFDKHGRHDLPWQSPRSAYRVWVSEIMLQQTQVATVIPYFERFMARFPTLEALATAPQDDVLHHWTGLGYYARARNLHKAAQVAMETNGGELPTASVDALMALPGIGRSTAGAIIAQSTGQQAAILDGNVKRSLTRLHAVTGWPGKPAVERSLWVLADYFTPTTRLADYTQAVMDFGATLCKRSKPDCVICPFNDVCRAYAQGEPQRYPESKPKKTTPTRDTIMLLLRDPQGRVWLEQRPPSGLWGGLWSLPQFERHSELNDWLEDNTEAPERQAALPSFTHAFSHFKLSITPQPVSCQRISGVRENGVWYDVHHPPALGLAAPVKSLLSQLTPFTLDPAPGP</sequence>
<comment type="cofactor">
    <cofactor evidence="14">
        <name>[4Fe-4S] cluster</name>
        <dbReference type="ChEBI" id="CHEBI:49883"/>
    </cofactor>
    <text evidence="14">Binds 1 [4Fe-4S] cluster.</text>
</comment>
<dbReference type="NCBIfam" id="TIGR01084">
    <property type="entry name" value="mutY"/>
    <property type="match status" value="1"/>
</dbReference>
<gene>
    <name evidence="16" type="primary">mutY</name>
    <name evidence="16" type="ORF">F1978_17760</name>
</gene>
<evidence type="ECO:0000256" key="11">
    <source>
        <dbReference type="ARBA" id="ARBA00023014"/>
    </source>
</evidence>
<dbReference type="RefSeq" id="WP_153844178.1">
    <property type="nucleotide sequence ID" value="NZ_CP048602.1"/>
</dbReference>
<comment type="caution">
    <text evidence="16">The sequence shown here is derived from an EMBL/GenBank/DDBJ whole genome shotgun (WGS) entry which is preliminary data.</text>
</comment>
<dbReference type="CDD" id="cd03431">
    <property type="entry name" value="NUDIX_DNA_Glycosylase_C-MutY"/>
    <property type="match status" value="1"/>
</dbReference>
<evidence type="ECO:0000256" key="4">
    <source>
        <dbReference type="ARBA" id="ARBA00012045"/>
    </source>
</evidence>
<dbReference type="SMART" id="SM00478">
    <property type="entry name" value="ENDO3c"/>
    <property type="match status" value="1"/>
</dbReference>
<dbReference type="PANTHER" id="PTHR42944">
    <property type="entry name" value="ADENINE DNA GLYCOSYLASE"/>
    <property type="match status" value="1"/>
</dbReference>
<accession>A0ABQ6X464</accession>
<keyword evidence="11" id="KW-0411">Iron-sulfur</keyword>
<organism evidence="16 17">
    <name type="scientific">Vreelandella piezotolerans</name>
    <dbReference type="NCBI Taxonomy" id="2609667"/>
    <lineage>
        <taxon>Bacteria</taxon>
        <taxon>Pseudomonadati</taxon>
        <taxon>Pseudomonadota</taxon>
        <taxon>Gammaproteobacteria</taxon>
        <taxon>Oceanospirillales</taxon>
        <taxon>Halomonadaceae</taxon>
        <taxon>Vreelandella</taxon>
    </lineage>
</organism>
<evidence type="ECO:0000313" key="16">
    <source>
        <dbReference type="EMBL" id="KAE8436420.1"/>
    </source>
</evidence>
<dbReference type="SUPFAM" id="SSF48150">
    <property type="entry name" value="DNA-glycosylase"/>
    <property type="match status" value="1"/>
</dbReference>
<evidence type="ECO:0000256" key="3">
    <source>
        <dbReference type="ARBA" id="ARBA00008343"/>
    </source>
</evidence>
<comment type="catalytic activity">
    <reaction evidence="1 14">
        <text>Hydrolyzes free adenine bases from 7,8-dihydro-8-oxoguanine:adenine mismatched double-stranded DNA, leaving an apurinic site.</text>
        <dbReference type="EC" id="3.2.2.31"/>
    </reaction>
</comment>
<proteinExistence type="inferred from homology"/>
<keyword evidence="7" id="KW-0479">Metal-binding</keyword>
<keyword evidence="12" id="KW-0234">DNA repair</keyword>
<dbReference type="InterPro" id="IPR023170">
    <property type="entry name" value="HhH_base_excis_C"/>
</dbReference>
<dbReference type="EMBL" id="VWRT01000033">
    <property type="protein sequence ID" value="KAE8436420.1"/>
    <property type="molecule type" value="Genomic_DNA"/>
</dbReference>
<dbReference type="EC" id="3.2.2.31" evidence="4 14"/>
<dbReference type="Gene3D" id="1.10.340.30">
    <property type="entry name" value="Hypothetical protein, domain 2"/>
    <property type="match status" value="1"/>
</dbReference>
<evidence type="ECO:0000256" key="1">
    <source>
        <dbReference type="ARBA" id="ARBA00000843"/>
    </source>
</evidence>
<dbReference type="InterPro" id="IPR000445">
    <property type="entry name" value="HhH_motif"/>
</dbReference>
<protein>
    <recommendedName>
        <fullName evidence="5 14">Adenine DNA glycosylase</fullName>
        <ecNumber evidence="4 14">3.2.2.31</ecNumber>
    </recommendedName>
</protein>
<feature type="domain" description="HhH-GPD" evidence="15">
    <location>
        <begin position="47"/>
        <end position="199"/>
    </location>
</feature>
<evidence type="ECO:0000256" key="13">
    <source>
        <dbReference type="ARBA" id="ARBA00023295"/>
    </source>
</evidence>
<comment type="function">
    <text evidence="2">Adenine glycosylase active on G-A mispairs. MutY also corrects error-prone DNA synthesis past GO lesions which are due to the oxidatively damaged form of guanine: 7,8-dihydro-8-oxoguanine (8-oxo-dGTP).</text>
</comment>
<evidence type="ECO:0000256" key="7">
    <source>
        <dbReference type="ARBA" id="ARBA00022723"/>
    </source>
</evidence>
<dbReference type="Pfam" id="PF00633">
    <property type="entry name" value="HHH"/>
    <property type="match status" value="1"/>
</dbReference>
<name>A0ABQ6X464_9GAMM</name>
<dbReference type="Gene3D" id="3.90.79.10">
    <property type="entry name" value="Nucleoside Triphosphate Pyrophosphohydrolase"/>
    <property type="match status" value="1"/>
</dbReference>
<keyword evidence="17" id="KW-1185">Reference proteome</keyword>
<dbReference type="Gene3D" id="1.10.1670.10">
    <property type="entry name" value="Helix-hairpin-Helix base-excision DNA repair enzymes (C-terminal)"/>
    <property type="match status" value="1"/>
</dbReference>
<dbReference type="InterPro" id="IPR011257">
    <property type="entry name" value="DNA_glycosylase"/>
</dbReference>
<dbReference type="InterPro" id="IPR003265">
    <property type="entry name" value="HhH-GPD_domain"/>
</dbReference>
<evidence type="ECO:0000256" key="6">
    <source>
        <dbReference type="ARBA" id="ARBA00022485"/>
    </source>
</evidence>
<evidence type="ECO:0000259" key="15">
    <source>
        <dbReference type="SMART" id="SM00478"/>
    </source>
</evidence>
<keyword evidence="6" id="KW-0004">4Fe-4S</keyword>
<evidence type="ECO:0000256" key="10">
    <source>
        <dbReference type="ARBA" id="ARBA00023004"/>
    </source>
</evidence>
<keyword evidence="10 14" id="KW-0408">Iron</keyword>
<evidence type="ECO:0000256" key="9">
    <source>
        <dbReference type="ARBA" id="ARBA00022801"/>
    </source>
</evidence>
<keyword evidence="13 14" id="KW-0326">Glycosidase</keyword>
<evidence type="ECO:0000256" key="12">
    <source>
        <dbReference type="ARBA" id="ARBA00023204"/>
    </source>
</evidence>
<dbReference type="SUPFAM" id="SSF55811">
    <property type="entry name" value="Nudix"/>
    <property type="match status" value="1"/>
</dbReference>
<reference evidence="16 17" key="1">
    <citation type="submission" date="2019-09" db="EMBL/GenBank/DDBJ databases">
        <title>The Halomonas whole genome shotgun (WGS).</title>
        <authorList>
            <person name="Xie Z."/>
        </authorList>
    </citation>
    <scope>NUCLEOTIDE SEQUENCE [LARGE SCALE GENOMIC DNA]</scope>
    <source>
        <strain evidence="16 17">NBT06E8</strain>
    </source>
</reference>
<dbReference type="Proteomes" id="UP000466130">
    <property type="component" value="Unassembled WGS sequence"/>
</dbReference>
<keyword evidence="9" id="KW-0378">Hydrolase</keyword>
<dbReference type="InterPro" id="IPR029119">
    <property type="entry name" value="MutY_C"/>
</dbReference>